<protein>
    <recommendedName>
        <fullName evidence="11">Histidine--tRNA ligase</fullName>
        <ecNumber evidence="11">6.1.1.21</ecNumber>
    </recommendedName>
    <alternativeName>
        <fullName evidence="11">Histidyl-tRNA synthetase</fullName>
        <shortName evidence="11">HisRS</shortName>
    </alternativeName>
</protein>
<dbReference type="InterPro" id="IPR036621">
    <property type="entry name" value="Anticodon-bd_dom_sf"/>
</dbReference>
<dbReference type="Gene3D" id="3.40.50.800">
    <property type="entry name" value="Anticodon-binding domain"/>
    <property type="match status" value="1"/>
</dbReference>
<comment type="subcellular location">
    <subcellularLocation>
        <location evidence="1 11">Cytoplasm</location>
    </subcellularLocation>
</comment>
<evidence type="ECO:0000259" key="13">
    <source>
        <dbReference type="PROSITE" id="PS50862"/>
    </source>
</evidence>
<dbReference type="PANTHER" id="PTHR43707">
    <property type="entry name" value="HISTIDYL-TRNA SYNTHETASE"/>
    <property type="match status" value="1"/>
</dbReference>
<dbReference type="InterPro" id="IPR004154">
    <property type="entry name" value="Anticodon-bd"/>
</dbReference>
<dbReference type="InterPro" id="IPR045864">
    <property type="entry name" value="aa-tRNA-synth_II/BPL/LPL"/>
</dbReference>
<comment type="similarity">
    <text evidence="2 11">Belongs to the class-II aminoacyl-tRNA synthetase family.</text>
</comment>
<keyword evidence="4 11" id="KW-0963">Cytoplasm</keyword>
<dbReference type="Gene3D" id="3.30.930.10">
    <property type="entry name" value="Bira Bifunctional Protein, Domain 2"/>
    <property type="match status" value="1"/>
</dbReference>
<evidence type="ECO:0000313" key="14">
    <source>
        <dbReference type="EMBL" id="OAQ20436.1"/>
    </source>
</evidence>
<dbReference type="EMBL" id="LWLG01000011">
    <property type="protein sequence ID" value="OAQ20436.1"/>
    <property type="molecule type" value="Genomic_DNA"/>
</dbReference>
<dbReference type="HAMAP" id="MF_00127">
    <property type="entry name" value="His_tRNA_synth"/>
    <property type="match status" value="1"/>
</dbReference>
<dbReference type="CDD" id="cd00773">
    <property type="entry name" value="HisRS-like_core"/>
    <property type="match status" value="1"/>
</dbReference>
<dbReference type="PATRIC" id="fig|999894.6.peg.1479"/>
<accession>A0A179D313</accession>
<dbReference type="NCBIfam" id="TIGR00442">
    <property type="entry name" value="hisS"/>
    <property type="match status" value="1"/>
</dbReference>
<dbReference type="SUPFAM" id="SSF55681">
    <property type="entry name" value="Class II aaRS and biotin synthetases"/>
    <property type="match status" value="1"/>
</dbReference>
<evidence type="ECO:0000256" key="10">
    <source>
        <dbReference type="ARBA" id="ARBA00047639"/>
    </source>
</evidence>
<dbReference type="SUPFAM" id="SSF52954">
    <property type="entry name" value="Class II aaRS ABD-related"/>
    <property type="match status" value="1"/>
</dbReference>
<organism evidence="14 15">
    <name type="scientific">Thermosulfurimonas dismutans</name>
    <dbReference type="NCBI Taxonomy" id="999894"/>
    <lineage>
        <taxon>Bacteria</taxon>
        <taxon>Pseudomonadati</taxon>
        <taxon>Thermodesulfobacteriota</taxon>
        <taxon>Thermodesulfobacteria</taxon>
        <taxon>Thermodesulfobacteriales</taxon>
        <taxon>Thermodesulfobacteriaceae</taxon>
        <taxon>Thermosulfurimonas</taxon>
    </lineage>
</organism>
<proteinExistence type="inferred from homology"/>
<dbReference type="GO" id="GO:0006427">
    <property type="term" value="P:histidyl-tRNA aminoacylation"/>
    <property type="evidence" value="ECO:0007669"/>
    <property type="project" value="UniProtKB-UniRule"/>
</dbReference>
<feature type="binding site" evidence="12">
    <location>
        <begin position="80"/>
        <end position="82"/>
    </location>
    <ligand>
        <name>L-histidine</name>
        <dbReference type="ChEBI" id="CHEBI:57595"/>
    </ligand>
</feature>
<sequence length="420" mass="47908">MIKSVRGFKDILPEETPAWSWLEAQAREILVRYGFREIRVPILEKTELFARSIGEATDIVEKEMYTFVDRNQERLTLRPEATAGIVRAFIEHGLHNRPKPIKLFTIGPMFRHERPQKGRLRQFHQIDVEVFGAQSPGTDAELVVMALDILEAGGARNLRLEINSLGCPDCRVPFREELREFLLARKERLCEDCQRRAERNPLRALDCKNEVCQAEYREAPELTNFLCEDCRAHYEAFKAYLSEAEVSYQVNPRLVRGLDYYTRTIFEIKAPGLGAQDTVAAGGRYDGLVSALGGPDTPAVGFAIGIERWLLVSELPAELESPPELFIAPLGEEAARVTLRLARSLRARGIRVEADYEGRRLKALLRQADRLSARKVLILGEDELQKKEALLKDLETRTQEPLPFENLTDLVNRILIDLRF</sequence>
<dbReference type="PANTHER" id="PTHR43707:SF1">
    <property type="entry name" value="HISTIDINE--TRNA LIGASE, MITOCHONDRIAL-RELATED"/>
    <property type="match status" value="1"/>
</dbReference>
<dbReference type="GO" id="GO:0005524">
    <property type="term" value="F:ATP binding"/>
    <property type="evidence" value="ECO:0007669"/>
    <property type="project" value="UniProtKB-UniRule"/>
</dbReference>
<feature type="binding site" evidence="12">
    <location>
        <position position="129"/>
    </location>
    <ligand>
        <name>L-histidine</name>
        <dbReference type="ChEBI" id="CHEBI:57595"/>
    </ligand>
</feature>
<dbReference type="GO" id="GO:0004821">
    <property type="term" value="F:histidine-tRNA ligase activity"/>
    <property type="evidence" value="ECO:0007669"/>
    <property type="project" value="UniProtKB-UniRule"/>
</dbReference>
<dbReference type="OrthoDB" id="9800814at2"/>
<reference evidence="14 15" key="1">
    <citation type="submission" date="2016-04" db="EMBL/GenBank/DDBJ databases">
        <title>Genome analysis of Thermosulfurimonas dismutans, the first thermophilic sulfur-disproportionating bacterium of the phylum Thermodesulfobacteria.</title>
        <authorList>
            <person name="Mardanov A.V."/>
            <person name="Beletsky A.V."/>
            <person name="Kadnikov V.V."/>
            <person name="Slobodkin A.I."/>
            <person name="Ravin N.V."/>
        </authorList>
    </citation>
    <scope>NUCLEOTIDE SEQUENCE [LARGE SCALE GENOMIC DNA]</scope>
    <source>
        <strain evidence="14 15">S95</strain>
    </source>
</reference>
<dbReference type="Pfam" id="PF03129">
    <property type="entry name" value="HGTP_anticodon"/>
    <property type="match status" value="1"/>
</dbReference>
<evidence type="ECO:0000256" key="3">
    <source>
        <dbReference type="ARBA" id="ARBA00011738"/>
    </source>
</evidence>
<evidence type="ECO:0000256" key="4">
    <source>
        <dbReference type="ARBA" id="ARBA00022490"/>
    </source>
</evidence>
<dbReference type="InterPro" id="IPR004516">
    <property type="entry name" value="HisRS/HisZ"/>
</dbReference>
<evidence type="ECO:0000256" key="6">
    <source>
        <dbReference type="ARBA" id="ARBA00022741"/>
    </source>
</evidence>
<dbReference type="AlphaFoldDB" id="A0A179D313"/>
<keyword evidence="8 11" id="KW-0648">Protein biosynthesis</keyword>
<feature type="binding site" evidence="12">
    <location>
        <position position="125"/>
    </location>
    <ligand>
        <name>L-histidine</name>
        <dbReference type="ChEBI" id="CHEBI:57595"/>
    </ligand>
</feature>
<evidence type="ECO:0000256" key="9">
    <source>
        <dbReference type="ARBA" id="ARBA00023146"/>
    </source>
</evidence>
<dbReference type="GO" id="GO:0005737">
    <property type="term" value="C:cytoplasm"/>
    <property type="evidence" value="ECO:0007669"/>
    <property type="project" value="UniProtKB-SubCell"/>
</dbReference>
<evidence type="ECO:0000313" key="15">
    <source>
        <dbReference type="Proteomes" id="UP000078390"/>
    </source>
</evidence>
<gene>
    <name evidence="11" type="primary">hisS</name>
    <name evidence="14" type="ORF">TDIS_1480</name>
</gene>
<evidence type="ECO:0000256" key="5">
    <source>
        <dbReference type="ARBA" id="ARBA00022598"/>
    </source>
</evidence>
<evidence type="ECO:0000256" key="11">
    <source>
        <dbReference type="HAMAP-Rule" id="MF_00127"/>
    </source>
</evidence>
<dbReference type="InterPro" id="IPR015807">
    <property type="entry name" value="His-tRNA-ligase"/>
</dbReference>
<keyword evidence="15" id="KW-1185">Reference proteome</keyword>
<evidence type="ECO:0000256" key="7">
    <source>
        <dbReference type="ARBA" id="ARBA00022840"/>
    </source>
</evidence>
<dbReference type="InterPro" id="IPR041715">
    <property type="entry name" value="HisRS-like_core"/>
</dbReference>
<feature type="domain" description="Aminoacyl-transfer RNA synthetases class-II family profile" evidence="13">
    <location>
        <begin position="22"/>
        <end position="329"/>
    </location>
</feature>
<keyword evidence="5 11" id="KW-0436">Ligase</keyword>
<evidence type="ECO:0000256" key="12">
    <source>
        <dbReference type="PIRSR" id="PIRSR001549-1"/>
    </source>
</evidence>
<dbReference type="Pfam" id="PF13393">
    <property type="entry name" value="tRNA-synt_His"/>
    <property type="match status" value="1"/>
</dbReference>
<comment type="catalytic activity">
    <reaction evidence="10 11">
        <text>tRNA(His) + L-histidine + ATP = L-histidyl-tRNA(His) + AMP + diphosphate + H(+)</text>
        <dbReference type="Rhea" id="RHEA:17313"/>
        <dbReference type="Rhea" id="RHEA-COMP:9665"/>
        <dbReference type="Rhea" id="RHEA-COMP:9689"/>
        <dbReference type="ChEBI" id="CHEBI:15378"/>
        <dbReference type="ChEBI" id="CHEBI:30616"/>
        <dbReference type="ChEBI" id="CHEBI:33019"/>
        <dbReference type="ChEBI" id="CHEBI:57595"/>
        <dbReference type="ChEBI" id="CHEBI:78442"/>
        <dbReference type="ChEBI" id="CHEBI:78527"/>
        <dbReference type="ChEBI" id="CHEBI:456215"/>
        <dbReference type="EC" id="6.1.1.21"/>
    </reaction>
</comment>
<name>A0A179D313_9BACT</name>
<dbReference type="STRING" id="999894.TDIS_1480"/>
<dbReference type="InterPro" id="IPR033656">
    <property type="entry name" value="HisRS_anticodon"/>
</dbReference>
<comment type="subunit">
    <text evidence="3 11">Homodimer.</text>
</comment>
<dbReference type="FunFam" id="3.30.930.10:FF:000005">
    <property type="entry name" value="Histidine--tRNA ligase"/>
    <property type="match status" value="1"/>
</dbReference>
<comment type="caution">
    <text evidence="14">The sequence shown here is derived from an EMBL/GenBank/DDBJ whole genome shotgun (WGS) entry which is preliminary data.</text>
</comment>
<feature type="binding site" evidence="12">
    <location>
        <begin position="260"/>
        <end position="261"/>
    </location>
    <ligand>
        <name>L-histidine</name>
        <dbReference type="ChEBI" id="CHEBI:57595"/>
    </ligand>
</feature>
<evidence type="ECO:0000256" key="1">
    <source>
        <dbReference type="ARBA" id="ARBA00004496"/>
    </source>
</evidence>
<dbReference type="PROSITE" id="PS50862">
    <property type="entry name" value="AA_TRNA_LIGASE_II"/>
    <property type="match status" value="1"/>
</dbReference>
<dbReference type="EC" id="6.1.1.21" evidence="11"/>
<dbReference type="InterPro" id="IPR006195">
    <property type="entry name" value="aa-tRNA-synth_II"/>
</dbReference>
<keyword evidence="7 11" id="KW-0067">ATP-binding</keyword>
<dbReference type="CDD" id="cd00859">
    <property type="entry name" value="HisRS_anticodon"/>
    <property type="match status" value="1"/>
</dbReference>
<dbReference type="RefSeq" id="WP_068670880.1">
    <property type="nucleotide sequence ID" value="NZ_LWLG01000011.1"/>
</dbReference>
<dbReference type="Proteomes" id="UP000078390">
    <property type="component" value="Unassembled WGS sequence"/>
</dbReference>
<evidence type="ECO:0000256" key="2">
    <source>
        <dbReference type="ARBA" id="ARBA00008226"/>
    </source>
</evidence>
<feature type="binding site" evidence="12">
    <location>
        <position position="111"/>
    </location>
    <ligand>
        <name>L-histidine</name>
        <dbReference type="ChEBI" id="CHEBI:57595"/>
    </ligand>
</feature>
<feature type="binding site" evidence="12">
    <location>
        <position position="256"/>
    </location>
    <ligand>
        <name>L-histidine</name>
        <dbReference type="ChEBI" id="CHEBI:57595"/>
    </ligand>
</feature>
<dbReference type="PIRSF" id="PIRSF001549">
    <property type="entry name" value="His-tRNA_synth"/>
    <property type="match status" value="1"/>
</dbReference>
<evidence type="ECO:0000256" key="8">
    <source>
        <dbReference type="ARBA" id="ARBA00022917"/>
    </source>
</evidence>
<keyword evidence="9 11" id="KW-0030">Aminoacyl-tRNA synthetase</keyword>
<keyword evidence="6 11" id="KW-0547">Nucleotide-binding</keyword>